<proteinExistence type="predicted"/>
<name>A0A2Z5U0C4_9STRE</name>
<sequence>MNIEKIKNKLKPIIYPIINFIPRKRLRNKKFTIICDNCWAGKVYQELGLPYQTPFVGMFIFSPDYIKLLKNLEHYLRFGGASLRFVKQSKYISDFNQAYPLALLDDIELHFLHYKSEEEAAEKWQRRLARIHWDNLYFKFNDNDQCNYDLMKEFEKLPYKSKVIFSSKNYEDLPSLVHFKSKEKEGHVGIDLKIYHRYFNVVNWLNKGGTDLG</sequence>
<dbReference type="RefSeq" id="WP_120172489.1">
    <property type="nucleotide sequence ID" value="NZ_AP018400.1"/>
</dbReference>
<organism evidence="1 2">
    <name type="scientific">Streptococcus ruminantium</name>
    <dbReference type="NCBI Taxonomy" id="1917441"/>
    <lineage>
        <taxon>Bacteria</taxon>
        <taxon>Bacillati</taxon>
        <taxon>Bacillota</taxon>
        <taxon>Bacilli</taxon>
        <taxon>Lactobacillales</taxon>
        <taxon>Streptococcaceae</taxon>
        <taxon>Streptococcus</taxon>
    </lineage>
</organism>
<evidence type="ECO:0000313" key="1">
    <source>
        <dbReference type="EMBL" id="BBA93001.1"/>
    </source>
</evidence>
<dbReference type="KEGG" id="srq:SR187_6985"/>
<dbReference type="GeneID" id="52229929"/>
<dbReference type="InterPro" id="IPR015037">
    <property type="entry name" value="DUF1919"/>
</dbReference>
<evidence type="ECO:0000313" key="2">
    <source>
        <dbReference type="Proteomes" id="UP000269331"/>
    </source>
</evidence>
<dbReference type="AlphaFoldDB" id="A0A2Z5U0C4"/>
<gene>
    <name evidence="1" type="ORF">SR187_6985</name>
</gene>
<dbReference type="SUPFAM" id="SSF142795">
    <property type="entry name" value="CAC2185-like"/>
    <property type="match status" value="1"/>
</dbReference>
<reference evidence="1 2" key="1">
    <citation type="journal article" date="2018" name="Genome Biol. Evol.">
        <title>Complete Genome Sequence of Streptococcus ruminantium sp. nov. GUT-187T (=DSM 104980T =JCM 31869T), the Type Strain of S. ruminantium, and Comparison with Genome Sequences of Streptococcus suis Strains.</title>
        <authorList>
            <person name="Tohya M."/>
            <person name="Sekizaki T."/>
            <person name="Miyoshi-Akiyama T."/>
        </authorList>
    </citation>
    <scope>NUCLEOTIDE SEQUENCE [LARGE SCALE GENOMIC DNA]</scope>
    <source>
        <strain evidence="1 2">GUT187T</strain>
    </source>
</reference>
<dbReference type="Proteomes" id="UP000269331">
    <property type="component" value="Chromosome"/>
</dbReference>
<dbReference type="OrthoDB" id="6636518at2"/>
<protein>
    <submittedName>
        <fullName evidence="1">DUF1919 domain-containing protein</fullName>
    </submittedName>
</protein>
<accession>A0A2Z5U0C4</accession>
<dbReference type="InterPro" id="IPR037226">
    <property type="entry name" value="CAC2185-like_sf"/>
</dbReference>
<dbReference type="Pfam" id="PF08942">
    <property type="entry name" value="DUF1919"/>
    <property type="match status" value="1"/>
</dbReference>
<dbReference type="EMBL" id="AP018400">
    <property type="protein sequence ID" value="BBA93001.1"/>
    <property type="molecule type" value="Genomic_DNA"/>
</dbReference>